<dbReference type="AlphaFoldDB" id="A0AAN5CB56"/>
<dbReference type="InterPro" id="IPR024133">
    <property type="entry name" value="TM_138"/>
</dbReference>
<dbReference type="GO" id="GO:0005774">
    <property type="term" value="C:vacuolar membrane"/>
    <property type="evidence" value="ECO:0007669"/>
    <property type="project" value="UniProtKB-SubCell"/>
</dbReference>
<dbReference type="GO" id="GO:0030030">
    <property type="term" value="P:cell projection organization"/>
    <property type="evidence" value="ECO:0007669"/>
    <property type="project" value="UniProtKB-KW"/>
</dbReference>
<evidence type="ECO:0000313" key="16">
    <source>
        <dbReference type="Proteomes" id="UP001328107"/>
    </source>
</evidence>
<evidence type="ECO:0000256" key="9">
    <source>
        <dbReference type="ARBA" id="ARBA00022989"/>
    </source>
</evidence>
<evidence type="ECO:0000256" key="8">
    <source>
        <dbReference type="ARBA" id="ARBA00022794"/>
    </source>
</evidence>
<dbReference type="GO" id="GO:0005929">
    <property type="term" value="C:cilium"/>
    <property type="evidence" value="ECO:0007669"/>
    <property type="project" value="UniProtKB-SubCell"/>
</dbReference>
<comment type="function">
    <text evidence="1">Required for ciliogenesis.</text>
</comment>
<evidence type="ECO:0000256" key="5">
    <source>
        <dbReference type="ARBA" id="ARBA00014515"/>
    </source>
</evidence>
<evidence type="ECO:0000256" key="2">
    <source>
        <dbReference type="ARBA" id="ARBA00004128"/>
    </source>
</evidence>
<dbReference type="EMBL" id="BTRK01000002">
    <property type="protein sequence ID" value="GMR36617.1"/>
    <property type="molecule type" value="Genomic_DNA"/>
</dbReference>
<feature type="transmembrane region" description="Helical" evidence="14">
    <location>
        <begin position="20"/>
        <end position="42"/>
    </location>
</feature>
<protein>
    <recommendedName>
        <fullName evidence="5">Transmembrane protein 138</fullName>
    </recommendedName>
</protein>
<evidence type="ECO:0000256" key="1">
    <source>
        <dbReference type="ARBA" id="ARBA00003709"/>
    </source>
</evidence>
<evidence type="ECO:0000256" key="12">
    <source>
        <dbReference type="ARBA" id="ARBA00023180"/>
    </source>
</evidence>
<organism evidence="15 16">
    <name type="scientific">Pristionchus mayeri</name>
    <dbReference type="NCBI Taxonomy" id="1317129"/>
    <lineage>
        <taxon>Eukaryota</taxon>
        <taxon>Metazoa</taxon>
        <taxon>Ecdysozoa</taxon>
        <taxon>Nematoda</taxon>
        <taxon>Chromadorea</taxon>
        <taxon>Rhabditida</taxon>
        <taxon>Rhabditina</taxon>
        <taxon>Diplogasteromorpha</taxon>
        <taxon>Diplogasteroidea</taxon>
        <taxon>Neodiplogasteridae</taxon>
        <taxon>Pristionchus</taxon>
    </lineage>
</organism>
<dbReference type="PANTHER" id="PTHR13306">
    <property type="entry name" value="TRANSMEMBRANE PROTEIN 138"/>
    <property type="match status" value="1"/>
</dbReference>
<comment type="similarity">
    <text evidence="4">Belongs to the TMEM138 family.</text>
</comment>
<sequence length="158" mass="18033">AMSAFQVLLGFQMLMLLIDLIFNTVTILLFQHSTILLTLYILQDTCLILSLILLVITFSSTFVFQAGLISLLVFRFAHTIVVSLIYLALCITLHVYSLKLRWGSEGIHVWNYWIGLLFVLQKILAALYYGGVKRTALNLSDPRLRADSKWLHNKVRST</sequence>
<evidence type="ECO:0000256" key="6">
    <source>
        <dbReference type="ARBA" id="ARBA00022554"/>
    </source>
</evidence>
<feature type="transmembrane region" description="Helical" evidence="14">
    <location>
        <begin position="110"/>
        <end position="130"/>
    </location>
</feature>
<evidence type="ECO:0000256" key="10">
    <source>
        <dbReference type="ARBA" id="ARBA00023069"/>
    </source>
</evidence>
<keyword evidence="6" id="KW-0926">Vacuole</keyword>
<keyword evidence="9 14" id="KW-1133">Transmembrane helix</keyword>
<evidence type="ECO:0000256" key="4">
    <source>
        <dbReference type="ARBA" id="ARBA00010572"/>
    </source>
</evidence>
<dbReference type="PANTHER" id="PTHR13306:SF6">
    <property type="entry name" value="TRANSMEMBRANE PROTEIN 138"/>
    <property type="match status" value="1"/>
</dbReference>
<name>A0AAN5CB56_9BILA</name>
<proteinExistence type="inferred from homology"/>
<comment type="subcellular location">
    <subcellularLocation>
        <location evidence="3">Cell projection</location>
        <location evidence="3">Cilium</location>
    </subcellularLocation>
    <subcellularLocation>
        <location evidence="2">Vacuole membrane</location>
        <topology evidence="2">Multi-pass membrane protein</topology>
    </subcellularLocation>
</comment>
<keyword evidence="10" id="KW-0969">Cilium</keyword>
<keyword evidence="16" id="KW-1185">Reference proteome</keyword>
<dbReference type="Proteomes" id="UP001328107">
    <property type="component" value="Unassembled WGS sequence"/>
</dbReference>
<evidence type="ECO:0000256" key="7">
    <source>
        <dbReference type="ARBA" id="ARBA00022692"/>
    </source>
</evidence>
<keyword evidence="8" id="KW-0970">Cilium biogenesis/degradation</keyword>
<evidence type="ECO:0000256" key="13">
    <source>
        <dbReference type="ARBA" id="ARBA00023273"/>
    </source>
</evidence>
<evidence type="ECO:0000313" key="15">
    <source>
        <dbReference type="EMBL" id="GMR36617.1"/>
    </source>
</evidence>
<keyword evidence="7 14" id="KW-0812">Transmembrane</keyword>
<evidence type="ECO:0000256" key="14">
    <source>
        <dbReference type="SAM" id="Phobius"/>
    </source>
</evidence>
<gene>
    <name evidence="15" type="ORF">PMAYCL1PPCAC_06812</name>
</gene>
<keyword evidence="11 14" id="KW-0472">Membrane</keyword>
<accession>A0AAN5CB56</accession>
<feature type="transmembrane region" description="Helical" evidence="14">
    <location>
        <begin position="80"/>
        <end position="98"/>
    </location>
</feature>
<dbReference type="Pfam" id="PF14935">
    <property type="entry name" value="TMEM138"/>
    <property type="match status" value="1"/>
</dbReference>
<evidence type="ECO:0000256" key="3">
    <source>
        <dbReference type="ARBA" id="ARBA00004138"/>
    </source>
</evidence>
<evidence type="ECO:0000256" key="11">
    <source>
        <dbReference type="ARBA" id="ARBA00023136"/>
    </source>
</evidence>
<feature type="non-terminal residue" evidence="15">
    <location>
        <position position="1"/>
    </location>
</feature>
<reference evidence="16" key="1">
    <citation type="submission" date="2022-10" db="EMBL/GenBank/DDBJ databases">
        <title>Genome assembly of Pristionchus species.</title>
        <authorList>
            <person name="Yoshida K."/>
            <person name="Sommer R.J."/>
        </authorList>
    </citation>
    <scope>NUCLEOTIDE SEQUENCE [LARGE SCALE GENOMIC DNA]</scope>
    <source>
        <strain evidence="16">RS5460</strain>
    </source>
</reference>
<keyword evidence="13" id="KW-0966">Cell projection</keyword>
<feature type="transmembrane region" description="Helical" evidence="14">
    <location>
        <begin position="48"/>
        <end position="73"/>
    </location>
</feature>
<comment type="caution">
    <text evidence="15">The sequence shown here is derived from an EMBL/GenBank/DDBJ whole genome shotgun (WGS) entry which is preliminary data.</text>
</comment>
<keyword evidence="12" id="KW-0325">Glycoprotein</keyword>